<gene>
    <name evidence="2" type="ORF">J2S02_004981</name>
</gene>
<evidence type="ECO:0000313" key="2">
    <source>
        <dbReference type="EMBL" id="MDQ0228595.1"/>
    </source>
</evidence>
<dbReference type="EMBL" id="JAUSTZ010000026">
    <property type="protein sequence ID" value="MDQ0228595.1"/>
    <property type="molecule type" value="Genomic_DNA"/>
</dbReference>
<evidence type="ECO:0000313" key="3">
    <source>
        <dbReference type="Proteomes" id="UP001232245"/>
    </source>
</evidence>
<organism evidence="2 3">
    <name type="scientific">Metabacillus niabensis</name>
    <dbReference type="NCBI Taxonomy" id="324854"/>
    <lineage>
        <taxon>Bacteria</taxon>
        <taxon>Bacillati</taxon>
        <taxon>Bacillota</taxon>
        <taxon>Bacilli</taxon>
        <taxon>Bacillales</taxon>
        <taxon>Bacillaceae</taxon>
        <taxon>Metabacillus</taxon>
    </lineage>
</organism>
<dbReference type="RefSeq" id="WP_307190885.1">
    <property type="nucleotide sequence ID" value="NZ_JAUSTZ010000026.1"/>
</dbReference>
<keyword evidence="1" id="KW-1133">Transmembrane helix</keyword>
<keyword evidence="3" id="KW-1185">Reference proteome</keyword>
<name>A0ABT9Z8J6_9BACI</name>
<evidence type="ECO:0000256" key="1">
    <source>
        <dbReference type="SAM" id="Phobius"/>
    </source>
</evidence>
<keyword evidence="1" id="KW-0812">Transmembrane</keyword>
<protein>
    <submittedName>
        <fullName evidence="2">Uncharacterized protein</fullName>
    </submittedName>
</protein>
<proteinExistence type="predicted"/>
<accession>A0ABT9Z8J6</accession>
<dbReference type="Proteomes" id="UP001232245">
    <property type="component" value="Unassembled WGS sequence"/>
</dbReference>
<keyword evidence="1" id="KW-0472">Membrane</keyword>
<feature type="transmembrane region" description="Helical" evidence="1">
    <location>
        <begin position="15"/>
        <end position="36"/>
    </location>
</feature>
<reference evidence="2 3" key="1">
    <citation type="submission" date="2023-07" db="EMBL/GenBank/DDBJ databases">
        <title>Genomic Encyclopedia of Type Strains, Phase IV (KMG-IV): sequencing the most valuable type-strain genomes for metagenomic binning, comparative biology and taxonomic classification.</title>
        <authorList>
            <person name="Goeker M."/>
        </authorList>
    </citation>
    <scope>NUCLEOTIDE SEQUENCE [LARGE SCALE GENOMIC DNA]</scope>
    <source>
        <strain evidence="2 3">DSM 17723</strain>
    </source>
</reference>
<sequence>MFNYILEWSNNNSGFLSLIGIGATFFATILAFYLGIMSARKLDKDSKKANIKELKELLLFELFVNLDHLSHIYEVYERNSEDRKNLRIPIKAPRVEIISKFMSPDMISSLSKKEKLGIINIYSQLELFNKEYYIWRELLQKNPAIASHELFYLTYSKPMVNHFDHLVVNIIQEWVNIVKDLGSGSDIEVIKQISNDINNLIKSGKWIKPYYKSSEFKTESNEMMNRIDIVLCWKHDDLEIDKKVIEIKSYIPKNGL</sequence>
<comment type="caution">
    <text evidence="2">The sequence shown here is derived from an EMBL/GenBank/DDBJ whole genome shotgun (WGS) entry which is preliminary data.</text>
</comment>